<dbReference type="KEGG" id="bgv:CAL12_10630"/>
<accession>A0A1W6YJU8</accession>
<gene>
    <name evidence="6" type="ORF">CAL12_10630</name>
</gene>
<dbReference type="EMBL" id="CP021108">
    <property type="protein sequence ID" value="ARP81249.1"/>
    <property type="molecule type" value="Genomic_DNA"/>
</dbReference>
<dbReference type="PRINTS" id="PR00039">
    <property type="entry name" value="HTHLYSR"/>
</dbReference>
<feature type="domain" description="HTH lysR-type" evidence="5">
    <location>
        <begin position="6"/>
        <end position="64"/>
    </location>
</feature>
<dbReference type="Gene3D" id="3.40.190.10">
    <property type="entry name" value="Periplasmic binding protein-like II"/>
    <property type="match status" value="2"/>
</dbReference>
<keyword evidence="3" id="KW-0238">DNA-binding</keyword>
<evidence type="ECO:0000313" key="6">
    <source>
        <dbReference type="EMBL" id="ARP81249.1"/>
    </source>
</evidence>
<dbReference type="GO" id="GO:0019344">
    <property type="term" value="P:cysteine biosynthetic process"/>
    <property type="evidence" value="ECO:0007669"/>
    <property type="project" value="TreeGrafter"/>
</dbReference>
<name>A0A1W6YJU8_9BORD</name>
<keyword evidence="7" id="KW-1185">Reference proteome</keyword>
<dbReference type="PANTHER" id="PTHR30126">
    <property type="entry name" value="HTH-TYPE TRANSCRIPTIONAL REGULATOR"/>
    <property type="match status" value="1"/>
</dbReference>
<dbReference type="SUPFAM" id="SSF53850">
    <property type="entry name" value="Periplasmic binding protein-like II"/>
    <property type="match status" value="1"/>
</dbReference>
<evidence type="ECO:0000259" key="5">
    <source>
        <dbReference type="PROSITE" id="PS50931"/>
    </source>
</evidence>
<proteinExistence type="inferred from homology"/>
<dbReference type="InterPro" id="IPR036390">
    <property type="entry name" value="WH_DNA-bd_sf"/>
</dbReference>
<dbReference type="AlphaFoldDB" id="A0A1W6YJU8"/>
<organism evidence="6 7">
    <name type="scientific">Bordetella genomosp. 8</name>
    <dbReference type="NCBI Taxonomy" id="1416806"/>
    <lineage>
        <taxon>Bacteria</taxon>
        <taxon>Pseudomonadati</taxon>
        <taxon>Pseudomonadota</taxon>
        <taxon>Betaproteobacteria</taxon>
        <taxon>Burkholderiales</taxon>
        <taxon>Alcaligenaceae</taxon>
        <taxon>Bordetella</taxon>
    </lineage>
</organism>
<dbReference type="Pfam" id="PF00126">
    <property type="entry name" value="HTH_1"/>
    <property type="match status" value="1"/>
</dbReference>
<dbReference type="InterPro" id="IPR000847">
    <property type="entry name" value="LysR_HTH_N"/>
</dbReference>
<evidence type="ECO:0000256" key="3">
    <source>
        <dbReference type="ARBA" id="ARBA00023125"/>
    </source>
</evidence>
<keyword evidence="2" id="KW-0805">Transcription regulation</keyword>
<dbReference type="SUPFAM" id="SSF46785">
    <property type="entry name" value="Winged helix' DNA-binding domain"/>
    <property type="match status" value="1"/>
</dbReference>
<evidence type="ECO:0000313" key="7">
    <source>
        <dbReference type="Proteomes" id="UP000194151"/>
    </source>
</evidence>
<comment type="similarity">
    <text evidence="1">Belongs to the LysR transcriptional regulatory family.</text>
</comment>
<dbReference type="InterPro" id="IPR005119">
    <property type="entry name" value="LysR_subst-bd"/>
</dbReference>
<dbReference type="GO" id="GO:0003700">
    <property type="term" value="F:DNA-binding transcription factor activity"/>
    <property type="evidence" value="ECO:0007669"/>
    <property type="project" value="InterPro"/>
</dbReference>
<reference evidence="6 7" key="1">
    <citation type="submission" date="2017-05" db="EMBL/GenBank/DDBJ databases">
        <title>Complete and WGS of Bordetella genogroups.</title>
        <authorList>
            <person name="Spilker T."/>
            <person name="LiPuma J."/>
        </authorList>
    </citation>
    <scope>NUCLEOTIDE SEQUENCE [LARGE SCALE GENOMIC DNA]</scope>
    <source>
        <strain evidence="6 7">AU19157</strain>
    </source>
</reference>
<dbReference type="InterPro" id="IPR036388">
    <property type="entry name" value="WH-like_DNA-bd_sf"/>
</dbReference>
<sequence length="315" mass="35182">MWVETMNIQQLRYICEVSRHALKISKAAEVLHTSQPNISTQIKLLEDELGLTIFQRQRRRLVGVTPDGQKVIERAQRILTEVNEIKAIGGEQQLDSSGTLVIAASHTQARFRLPAVLQRFREGYPDVHISIRPESGRAIQDALVAGSADIGILSQCNDGGADLVYIPFQTYQRILLVNTGHPLLRKRKVSLQDIVQHPIVLYEPSQTAETLMRTLAQLPPPGPALLRATNADVVKAYVEHGLGVAVVPDLVFDARRDPGLKAIAVSHIFPSSTTYVAVSRKHHLRRYAYSFMETLAPQVTRDVVERALATRRSRR</sequence>
<dbReference type="Gene3D" id="1.10.10.10">
    <property type="entry name" value="Winged helix-like DNA-binding domain superfamily/Winged helix DNA-binding domain"/>
    <property type="match status" value="1"/>
</dbReference>
<keyword evidence="4" id="KW-0804">Transcription</keyword>
<evidence type="ECO:0000256" key="4">
    <source>
        <dbReference type="ARBA" id="ARBA00023163"/>
    </source>
</evidence>
<protein>
    <recommendedName>
        <fullName evidence="5">HTH lysR-type domain-containing protein</fullName>
    </recommendedName>
</protein>
<dbReference type="Proteomes" id="UP000194151">
    <property type="component" value="Chromosome"/>
</dbReference>
<dbReference type="Pfam" id="PF03466">
    <property type="entry name" value="LysR_substrate"/>
    <property type="match status" value="1"/>
</dbReference>
<dbReference type="FunFam" id="1.10.10.10:FF:000001">
    <property type="entry name" value="LysR family transcriptional regulator"/>
    <property type="match status" value="1"/>
</dbReference>
<dbReference type="PANTHER" id="PTHR30126:SF6">
    <property type="entry name" value="HTH-TYPE TRANSCRIPTIONAL REGULATOR CYSB-RELATED"/>
    <property type="match status" value="1"/>
</dbReference>
<dbReference type="PROSITE" id="PS50931">
    <property type="entry name" value="HTH_LYSR"/>
    <property type="match status" value="1"/>
</dbReference>
<dbReference type="OrthoDB" id="5297026at2"/>
<evidence type="ECO:0000256" key="2">
    <source>
        <dbReference type="ARBA" id="ARBA00023015"/>
    </source>
</evidence>
<evidence type="ECO:0000256" key="1">
    <source>
        <dbReference type="ARBA" id="ARBA00009437"/>
    </source>
</evidence>
<dbReference type="GO" id="GO:0000976">
    <property type="term" value="F:transcription cis-regulatory region binding"/>
    <property type="evidence" value="ECO:0007669"/>
    <property type="project" value="TreeGrafter"/>
</dbReference>
<dbReference type="STRING" id="1416806.CAL12_10630"/>